<sequence length="89" mass="9630">MTPRGRECSGIGIAVGAAARQRQNRASRMTRARPSAAAPNPSRSAALTPDAKPDAGAALKLRHDVRERDGFSRPQRLFQRSLRCTSETS</sequence>
<dbReference type="Proteomes" id="UP000198460">
    <property type="component" value="Unassembled WGS sequence"/>
</dbReference>
<gene>
    <name evidence="2" type="ORF">BSIN_0110</name>
</gene>
<accession>A0A238H2K9</accession>
<proteinExistence type="predicted"/>
<organism evidence="2 3">
    <name type="scientific">Burkholderia singularis</name>
    <dbReference type="NCBI Taxonomy" id="1503053"/>
    <lineage>
        <taxon>Bacteria</taxon>
        <taxon>Pseudomonadati</taxon>
        <taxon>Pseudomonadota</taxon>
        <taxon>Betaproteobacteria</taxon>
        <taxon>Burkholderiales</taxon>
        <taxon>Burkholderiaceae</taxon>
        <taxon>Burkholderia</taxon>
        <taxon>pseudomallei group</taxon>
    </lineage>
</organism>
<dbReference type="AlphaFoldDB" id="A0A238H2K9"/>
<name>A0A238H2K9_9BURK</name>
<feature type="compositionally biased region" description="Basic residues" evidence="1">
    <location>
        <begin position="22"/>
        <end position="31"/>
    </location>
</feature>
<evidence type="ECO:0000313" key="2">
    <source>
        <dbReference type="EMBL" id="SMF99380.1"/>
    </source>
</evidence>
<dbReference type="EMBL" id="FXAN01000040">
    <property type="protein sequence ID" value="SMF99380.1"/>
    <property type="molecule type" value="Genomic_DNA"/>
</dbReference>
<protein>
    <submittedName>
        <fullName evidence="2">Uncharacterized protein</fullName>
    </submittedName>
</protein>
<reference evidence="2 3" key="1">
    <citation type="submission" date="2017-04" db="EMBL/GenBank/DDBJ databases">
        <authorList>
            <person name="Afonso C.L."/>
            <person name="Miller P.J."/>
            <person name="Scott M.A."/>
            <person name="Spackman E."/>
            <person name="Goraichik I."/>
            <person name="Dimitrov K.M."/>
            <person name="Suarez D.L."/>
            <person name="Swayne D.E."/>
        </authorList>
    </citation>
    <scope>NUCLEOTIDE SEQUENCE [LARGE SCALE GENOMIC DNA]</scope>
    <source>
        <strain evidence="2">LMG 28154</strain>
    </source>
</reference>
<evidence type="ECO:0000313" key="3">
    <source>
        <dbReference type="Proteomes" id="UP000198460"/>
    </source>
</evidence>
<feature type="region of interest" description="Disordered" evidence="1">
    <location>
        <begin position="1"/>
        <end position="55"/>
    </location>
</feature>
<evidence type="ECO:0000256" key="1">
    <source>
        <dbReference type="SAM" id="MobiDB-lite"/>
    </source>
</evidence>
<feature type="compositionally biased region" description="Low complexity" evidence="1">
    <location>
        <begin position="32"/>
        <end position="46"/>
    </location>
</feature>